<comment type="caution">
    <text evidence="1">The sequence shown here is derived from an EMBL/GenBank/DDBJ whole genome shotgun (WGS) entry which is preliminary data.</text>
</comment>
<accession>A0A4U8UNZ6</accession>
<keyword evidence="2" id="KW-1185">Reference proteome</keyword>
<reference evidence="1 2" key="2">
    <citation type="journal article" date="2019" name="G3 (Bethesda)">
        <title>Hybrid Assembly of the Genome of the Entomopathogenic Nematode Steinernema carpocapsae Identifies the X-Chromosome.</title>
        <authorList>
            <person name="Serra L."/>
            <person name="Macchietto M."/>
            <person name="Macias-Munoz A."/>
            <person name="McGill C.J."/>
            <person name="Rodriguez I.M."/>
            <person name="Rodriguez B."/>
            <person name="Murad R."/>
            <person name="Mortazavi A."/>
        </authorList>
    </citation>
    <scope>NUCLEOTIDE SEQUENCE [LARGE SCALE GENOMIC DNA]</scope>
    <source>
        <strain evidence="1 2">ALL</strain>
    </source>
</reference>
<dbReference type="AlphaFoldDB" id="A0A4U8UNZ6"/>
<name>A0A4U8UNZ6_STECR</name>
<proteinExistence type="predicted"/>
<gene>
    <name evidence="1" type="ORF">L596_002256</name>
</gene>
<evidence type="ECO:0000313" key="2">
    <source>
        <dbReference type="Proteomes" id="UP000298663"/>
    </source>
</evidence>
<dbReference type="Proteomes" id="UP000298663">
    <property type="component" value="Unassembled WGS sequence"/>
</dbReference>
<dbReference type="EMBL" id="AZBU02000001">
    <property type="protein sequence ID" value="TMS34722.1"/>
    <property type="molecule type" value="Genomic_DNA"/>
</dbReference>
<sequence length="122" mass="14169">MLAGVASSDEAHHLEGAEHVKRRRRIVGQTSQSLSGHIWIEVDRLFFVKHCPVREDRAKVVFEEKTVFSGSLYGLAIDFADQFHCTFKKLNRSFFGIPNGHGFWKFHKKRHYLSLPNTFLIR</sequence>
<evidence type="ECO:0000313" key="1">
    <source>
        <dbReference type="EMBL" id="TMS34722.1"/>
    </source>
</evidence>
<protein>
    <submittedName>
        <fullName evidence="1">Uncharacterized protein</fullName>
    </submittedName>
</protein>
<reference evidence="1 2" key="1">
    <citation type="journal article" date="2015" name="Genome Biol.">
        <title>Comparative genomics of Steinernema reveals deeply conserved gene regulatory networks.</title>
        <authorList>
            <person name="Dillman A.R."/>
            <person name="Macchietto M."/>
            <person name="Porter C.F."/>
            <person name="Rogers A."/>
            <person name="Williams B."/>
            <person name="Antoshechkin I."/>
            <person name="Lee M.M."/>
            <person name="Goodwin Z."/>
            <person name="Lu X."/>
            <person name="Lewis E.E."/>
            <person name="Goodrich-Blair H."/>
            <person name="Stock S.P."/>
            <person name="Adams B.J."/>
            <person name="Sternberg P.W."/>
            <person name="Mortazavi A."/>
        </authorList>
    </citation>
    <scope>NUCLEOTIDE SEQUENCE [LARGE SCALE GENOMIC DNA]</scope>
    <source>
        <strain evidence="1 2">ALL</strain>
    </source>
</reference>
<organism evidence="1 2">
    <name type="scientific">Steinernema carpocapsae</name>
    <name type="common">Entomopathogenic nematode</name>
    <dbReference type="NCBI Taxonomy" id="34508"/>
    <lineage>
        <taxon>Eukaryota</taxon>
        <taxon>Metazoa</taxon>
        <taxon>Ecdysozoa</taxon>
        <taxon>Nematoda</taxon>
        <taxon>Chromadorea</taxon>
        <taxon>Rhabditida</taxon>
        <taxon>Tylenchina</taxon>
        <taxon>Panagrolaimomorpha</taxon>
        <taxon>Strongyloidoidea</taxon>
        <taxon>Steinernematidae</taxon>
        <taxon>Steinernema</taxon>
    </lineage>
</organism>